<evidence type="ECO:0000313" key="2">
    <source>
        <dbReference type="EMBL" id="KAK5998448.1"/>
    </source>
</evidence>
<dbReference type="EMBL" id="JAVFKD010000001">
    <property type="protein sequence ID" value="KAK5998448.1"/>
    <property type="molecule type" value="Genomic_DNA"/>
</dbReference>
<keyword evidence="3" id="KW-1185">Reference proteome</keyword>
<comment type="caution">
    <text evidence="2">The sequence shown here is derived from an EMBL/GenBank/DDBJ whole genome shotgun (WGS) entry which is preliminary data.</text>
</comment>
<reference evidence="2 3" key="1">
    <citation type="submission" date="2024-01" db="EMBL/GenBank/DDBJ databases">
        <title>Complete genome of Cladobotryum mycophilum ATHUM6906.</title>
        <authorList>
            <person name="Christinaki A.C."/>
            <person name="Myridakis A.I."/>
            <person name="Kouvelis V.N."/>
        </authorList>
    </citation>
    <scope>NUCLEOTIDE SEQUENCE [LARGE SCALE GENOMIC DNA]</scope>
    <source>
        <strain evidence="2 3">ATHUM6906</strain>
    </source>
</reference>
<evidence type="ECO:0000256" key="1">
    <source>
        <dbReference type="SAM" id="SignalP"/>
    </source>
</evidence>
<protein>
    <submittedName>
        <fullName evidence="2">Uncharacterized protein</fullName>
    </submittedName>
</protein>
<gene>
    <name evidence="2" type="ORF">PT974_00827</name>
</gene>
<evidence type="ECO:0000313" key="3">
    <source>
        <dbReference type="Proteomes" id="UP001338125"/>
    </source>
</evidence>
<organism evidence="2 3">
    <name type="scientific">Cladobotryum mycophilum</name>
    <dbReference type="NCBI Taxonomy" id="491253"/>
    <lineage>
        <taxon>Eukaryota</taxon>
        <taxon>Fungi</taxon>
        <taxon>Dikarya</taxon>
        <taxon>Ascomycota</taxon>
        <taxon>Pezizomycotina</taxon>
        <taxon>Sordariomycetes</taxon>
        <taxon>Hypocreomycetidae</taxon>
        <taxon>Hypocreales</taxon>
        <taxon>Hypocreaceae</taxon>
        <taxon>Cladobotryum</taxon>
    </lineage>
</organism>
<proteinExistence type="predicted"/>
<feature type="signal peptide" evidence="1">
    <location>
        <begin position="1"/>
        <end position="17"/>
    </location>
</feature>
<sequence length="101" mass="11075">MQFSKILPLALAAVAAADPLATFWNYPNYVGDAALVYNDQQCMNRLSPGDIPTIVSIKLAPGVSCTTFTDKTCKNLGSQIDKDLDYIPAAYNYKSIHCRKN</sequence>
<dbReference type="Proteomes" id="UP001338125">
    <property type="component" value="Unassembled WGS sequence"/>
</dbReference>
<keyword evidence="1" id="KW-0732">Signal</keyword>
<name>A0ABR0T253_9HYPO</name>
<feature type="chain" id="PRO_5047481970" evidence="1">
    <location>
        <begin position="18"/>
        <end position="101"/>
    </location>
</feature>
<accession>A0ABR0T253</accession>